<feature type="transmembrane region" description="Helical" evidence="2">
    <location>
        <begin position="20"/>
        <end position="39"/>
    </location>
</feature>
<dbReference type="InterPro" id="IPR012427">
    <property type="entry name" value="DUF1622"/>
</dbReference>
<sequence>MESSSLIALSAQLMEGAGVAAMVLGAVLAVVLLAVRRGLPPSEAYRRFRLNLGRAILLGLEFLVAADIIRTVSEAPTLRSVLVLGLIVLIRTFLSFTLTVELEGHWPWQSREPATEGGHGAHLPPPTPPRAPREPYSQERSVPH</sequence>
<dbReference type="Proteomes" id="UP000518300">
    <property type="component" value="Unassembled WGS sequence"/>
</dbReference>
<dbReference type="PANTHER" id="PTHR38468:SF1">
    <property type="entry name" value="SLL0939 PROTEIN"/>
    <property type="match status" value="1"/>
</dbReference>
<feature type="region of interest" description="Disordered" evidence="1">
    <location>
        <begin position="109"/>
        <end position="144"/>
    </location>
</feature>
<feature type="transmembrane region" description="Helical" evidence="2">
    <location>
        <begin position="51"/>
        <end position="69"/>
    </location>
</feature>
<keyword evidence="2" id="KW-1133">Transmembrane helix</keyword>
<dbReference type="RefSeq" id="WP_169350725.1">
    <property type="nucleotide sequence ID" value="NZ_JABBJJ010000331.1"/>
</dbReference>
<evidence type="ECO:0000256" key="2">
    <source>
        <dbReference type="SAM" id="Phobius"/>
    </source>
</evidence>
<name>A0A848LVA6_9BACT</name>
<dbReference type="Pfam" id="PF07784">
    <property type="entry name" value="DUF1622"/>
    <property type="match status" value="1"/>
</dbReference>
<feature type="compositionally biased region" description="Basic and acidic residues" evidence="1">
    <location>
        <begin position="131"/>
        <end position="144"/>
    </location>
</feature>
<evidence type="ECO:0000256" key="1">
    <source>
        <dbReference type="SAM" id="MobiDB-lite"/>
    </source>
</evidence>
<proteinExistence type="predicted"/>
<keyword evidence="2" id="KW-0472">Membrane</keyword>
<protein>
    <submittedName>
        <fullName evidence="3">DUF1622 domain-containing protein</fullName>
    </submittedName>
</protein>
<keyword evidence="2" id="KW-0812">Transmembrane</keyword>
<gene>
    <name evidence="3" type="ORF">HG543_42845</name>
</gene>
<feature type="transmembrane region" description="Helical" evidence="2">
    <location>
        <begin position="81"/>
        <end position="102"/>
    </location>
</feature>
<accession>A0A848LVA6</accession>
<organism evidence="3 4">
    <name type="scientific">Pyxidicoccus fallax</name>
    <dbReference type="NCBI Taxonomy" id="394095"/>
    <lineage>
        <taxon>Bacteria</taxon>
        <taxon>Pseudomonadati</taxon>
        <taxon>Myxococcota</taxon>
        <taxon>Myxococcia</taxon>
        <taxon>Myxococcales</taxon>
        <taxon>Cystobacterineae</taxon>
        <taxon>Myxococcaceae</taxon>
        <taxon>Pyxidicoccus</taxon>
    </lineage>
</organism>
<dbReference type="AlphaFoldDB" id="A0A848LVA6"/>
<evidence type="ECO:0000313" key="4">
    <source>
        <dbReference type="Proteomes" id="UP000518300"/>
    </source>
</evidence>
<dbReference type="PANTHER" id="PTHR38468">
    <property type="entry name" value="SLL0939 PROTEIN"/>
    <property type="match status" value="1"/>
</dbReference>
<comment type="caution">
    <text evidence="3">The sequence shown here is derived from an EMBL/GenBank/DDBJ whole genome shotgun (WGS) entry which is preliminary data.</text>
</comment>
<dbReference type="EMBL" id="JABBJJ010000331">
    <property type="protein sequence ID" value="NMO21540.1"/>
    <property type="molecule type" value="Genomic_DNA"/>
</dbReference>
<keyword evidence="4" id="KW-1185">Reference proteome</keyword>
<evidence type="ECO:0000313" key="3">
    <source>
        <dbReference type="EMBL" id="NMO21540.1"/>
    </source>
</evidence>
<reference evidence="3 4" key="1">
    <citation type="submission" date="2020-04" db="EMBL/GenBank/DDBJ databases">
        <title>Draft genome of Pyxidicoccus fallax type strain.</title>
        <authorList>
            <person name="Whitworth D.E."/>
        </authorList>
    </citation>
    <scope>NUCLEOTIDE SEQUENCE [LARGE SCALE GENOMIC DNA]</scope>
    <source>
        <strain evidence="3 4">DSM 14698</strain>
    </source>
</reference>